<dbReference type="Proteomes" id="UP001500064">
    <property type="component" value="Unassembled WGS sequence"/>
</dbReference>
<dbReference type="Gene3D" id="3.10.180.10">
    <property type="entry name" value="2,3-Dihydroxybiphenyl 1,2-Dioxygenase, domain 1"/>
    <property type="match status" value="1"/>
</dbReference>
<dbReference type="EMBL" id="BAAAMU010000050">
    <property type="protein sequence ID" value="GAA1654525.1"/>
    <property type="molecule type" value="Genomic_DNA"/>
</dbReference>
<dbReference type="InterPro" id="IPR037523">
    <property type="entry name" value="VOC_core"/>
</dbReference>
<accession>A0ABP4RIJ6</accession>
<dbReference type="Pfam" id="PF00903">
    <property type="entry name" value="Glyoxalase"/>
    <property type="match status" value="1"/>
</dbReference>
<dbReference type="PANTHER" id="PTHR33993:SF14">
    <property type="entry name" value="GB|AAF24581.1"/>
    <property type="match status" value="1"/>
</dbReference>
<dbReference type="InterPro" id="IPR004360">
    <property type="entry name" value="Glyas_Fos-R_dOase_dom"/>
</dbReference>
<evidence type="ECO:0000259" key="1">
    <source>
        <dbReference type="PROSITE" id="PS51819"/>
    </source>
</evidence>
<dbReference type="InterPro" id="IPR029068">
    <property type="entry name" value="Glyas_Bleomycin-R_OHBP_Dase"/>
</dbReference>
<gene>
    <name evidence="2" type="ORF">GCM10009733_059860</name>
</gene>
<dbReference type="PROSITE" id="PS51819">
    <property type="entry name" value="VOC"/>
    <property type="match status" value="1"/>
</dbReference>
<feature type="domain" description="VOC" evidence="1">
    <location>
        <begin position="4"/>
        <end position="113"/>
    </location>
</feature>
<dbReference type="InterPro" id="IPR052164">
    <property type="entry name" value="Anthracycline_SecMetBiosynth"/>
</dbReference>
<sequence length="116" mass="12688">MAHPVVHWEVAGPDREALRTFYEDLFGWKSEPVDENYALLQPGEGPGGGVMRTRAGMPPYITVYVQVEDLERTLERVRMLGGELRVPPAKIGDGMAFALFTDPAGNMVGLLTTADA</sequence>
<evidence type="ECO:0000313" key="2">
    <source>
        <dbReference type="EMBL" id="GAA1654525.1"/>
    </source>
</evidence>
<dbReference type="PANTHER" id="PTHR33993">
    <property type="entry name" value="GLYOXALASE-RELATED"/>
    <property type="match status" value="1"/>
</dbReference>
<protein>
    <submittedName>
        <fullName evidence="2">VOC family protein</fullName>
    </submittedName>
</protein>
<organism evidence="2 3">
    <name type="scientific">Nonomuraea maheshkhaliensis</name>
    <dbReference type="NCBI Taxonomy" id="419590"/>
    <lineage>
        <taxon>Bacteria</taxon>
        <taxon>Bacillati</taxon>
        <taxon>Actinomycetota</taxon>
        <taxon>Actinomycetes</taxon>
        <taxon>Streptosporangiales</taxon>
        <taxon>Streptosporangiaceae</taxon>
        <taxon>Nonomuraea</taxon>
    </lineage>
</organism>
<name>A0ABP4RIJ6_9ACTN</name>
<evidence type="ECO:0000313" key="3">
    <source>
        <dbReference type="Proteomes" id="UP001500064"/>
    </source>
</evidence>
<dbReference type="SUPFAM" id="SSF54593">
    <property type="entry name" value="Glyoxalase/Bleomycin resistance protein/Dihydroxybiphenyl dioxygenase"/>
    <property type="match status" value="1"/>
</dbReference>
<dbReference type="CDD" id="cd07247">
    <property type="entry name" value="SgaA_N_like"/>
    <property type="match status" value="1"/>
</dbReference>
<dbReference type="RefSeq" id="WP_346109854.1">
    <property type="nucleotide sequence ID" value="NZ_BAAAMU010000050.1"/>
</dbReference>
<keyword evidence="3" id="KW-1185">Reference proteome</keyword>
<reference evidence="3" key="1">
    <citation type="journal article" date="2019" name="Int. J. Syst. Evol. Microbiol.">
        <title>The Global Catalogue of Microorganisms (GCM) 10K type strain sequencing project: providing services to taxonomists for standard genome sequencing and annotation.</title>
        <authorList>
            <consortium name="The Broad Institute Genomics Platform"/>
            <consortium name="The Broad Institute Genome Sequencing Center for Infectious Disease"/>
            <person name="Wu L."/>
            <person name="Ma J."/>
        </authorList>
    </citation>
    <scope>NUCLEOTIDE SEQUENCE [LARGE SCALE GENOMIC DNA]</scope>
    <source>
        <strain evidence="3">JCM 13929</strain>
    </source>
</reference>
<proteinExistence type="predicted"/>
<comment type="caution">
    <text evidence="2">The sequence shown here is derived from an EMBL/GenBank/DDBJ whole genome shotgun (WGS) entry which is preliminary data.</text>
</comment>